<evidence type="ECO:0000313" key="13">
    <source>
        <dbReference type="Proteomes" id="UP000252004"/>
    </source>
</evidence>
<evidence type="ECO:0000256" key="10">
    <source>
        <dbReference type="SAM" id="MobiDB-lite"/>
    </source>
</evidence>
<feature type="active site" evidence="7">
    <location>
        <position position="312"/>
    </location>
</feature>
<feature type="binding site" evidence="8">
    <location>
        <position position="417"/>
    </location>
    <ligand>
        <name>substrate</name>
    </ligand>
</feature>
<organism evidence="12 13">
    <name type="scientific">Streptomyces globosus</name>
    <dbReference type="NCBI Taxonomy" id="68209"/>
    <lineage>
        <taxon>Bacteria</taxon>
        <taxon>Bacillati</taxon>
        <taxon>Actinomycetota</taxon>
        <taxon>Actinomycetes</taxon>
        <taxon>Kitasatosporales</taxon>
        <taxon>Streptomycetaceae</taxon>
        <taxon>Streptomyces</taxon>
    </lineage>
</organism>
<evidence type="ECO:0000256" key="8">
    <source>
        <dbReference type="PIRSR" id="PIRSR618044-2"/>
    </source>
</evidence>
<feature type="compositionally biased region" description="Pro residues" evidence="10">
    <location>
        <begin position="73"/>
        <end position="84"/>
    </location>
</feature>
<name>A0A344UBS2_9ACTN</name>
<evidence type="ECO:0000256" key="2">
    <source>
        <dbReference type="ARBA" id="ARBA00022729"/>
    </source>
</evidence>
<dbReference type="KEGG" id="sgz:C0216_32555"/>
<dbReference type="GO" id="GO:0009252">
    <property type="term" value="P:peptidoglycan biosynthetic process"/>
    <property type="evidence" value="ECO:0007669"/>
    <property type="project" value="UniProtKB-KW"/>
</dbReference>
<dbReference type="SUPFAM" id="SSF56601">
    <property type="entry name" value="beta-lactamase/transpeptidase-like"/>
    <property type="match status" value="1"/>
</dbReference>
<gene>
    <name evidence="12" type="ORF">C0216_32555</name>
</gene>
<accession>A0A344UBS2</accession>
<evidence type="ECO:0000259" key="11">
    <source>
        <dbReference type="Pfam" id="PF00768"/>
    </source>
</evidence>
<feature type="compositionally biased region" description="Pro residues" evidence="10">
    <location>
        <begin position="129"/>
        <end position="152"/>
    </location>
</feature>
<dbReference type="PANTHER" id="PTHR21581">
    <property type="entry name" value="D-ALANYL-D-ALANINE CARBOXYPEPTIDASE"/>
    <property type="match status" value="1"/>
</dbReference>
<proteinExistence type="inferred from homology"/>
<evidence type="ECO:0000256" key="9">
    <source>
        <dbReference type="RuleBase" id="RU004016"/>
    </source>
</evidence>
<feature type="compositionally biased region" description="Low complexity" evidence="10">
    <location>
        <begin position="61"/>
        <end position="72"/>
    </location>
</feature>
<dbReference type="EMBL" id="CP030864">
    <property type="protein sequence ID" value="AXE28343.1"/>
    <property type="molecule type" value="Genomic_DNA"/>
</dbReference>
<feature type="active site" description="Acyl-ester intermediate" evidence="7">
    <location>
        <position position="247"/>
    </location>
</feature>
<dbReference type="InterPro" id="IPR012338">
    <property type="entry name" value="Beta-lactam/transpept-like"/>
</dbReference>
<sequence>MSRKPEPEPKPGPAPAAEDTDEPPARGDRPDASGSDGRKRPAWARTEEAEEDDPERTTRFAAFQPPTTRAPAAPKPAAPRPSGPAPTASRPLAPAPGAPRPTTPGPTTPGPAAPRPAAPASPNATRPAAPRPAPRPQPAAPAPAAYQPPPLDLPAVRLPHTEARRRPLLRSARLWAPAGVLLLAGGLVGAQLLRPLPAPRLVAAETTRTVDGQFSVPWPAMGQGAVRVAGSGEVGSFGEQKPVPTASVAKVMTAYVILKGHPLRKNEPGPSLTVDAKAVAEGKSEDESRIEGLTAGQKFSQLDMLKMLMIPSGNNAARLLARWDTGTDSEAAFVEKMNAAARDLGMKDTTYTDPSGLDAGTVSTAADQLKLAEAVMKDEVFRSIVAMPSAPIKGLPQPLVNNNTLLTAQGLSVRGIKTGSSTPAGGALMWAAYKSVGDETPLILGTLMEQRVEGSDPNATKSLALVLSNSKKIIEAVRSALASAPLVRKGDVVGYVDDGLGGRTPLVAAKDLNAIAVPGQQFKLTLSPGASPLRREAKAGTQVGTLTAGEGDGAKSVPVAVRTALEEPSLGTRLTRLR</sequence>
<comment type="similarity">
    <text evidence="1 9">Belongs to the peptidase S11 family.</text>
</comment>
<evidence type="ECO:0000313" key="12">
    <source>
        <dbReference type="EMBL" id="AXE28343.1"/>
    </source>
</evidence>
<evidence type="ECO:0000256" key="4">
    <source>
        <dbReference type="ARBA" id="ARBA00022960"/>
    </source>
</evidence>
<keyword evidence="12" id="KW-0614">Plasmid</keyword>
<dbReference type="InterPro" id="IPR018044">
    <property type="entry name" value="Peptidase_S11"/>
</dbReference>
<dbReference type="Proteomes" id="UP000252004">
    <property type="component" value="Plasmid unnamed2"/>
</dbReference>
<evidence type="ECO:0000256" key="1">
    <source>
        <dbReference type="ARBA" id="ARBA00007164"/>
    </source>
</evidence>
<dbReference type="PANTHER" id="PTHR21581:SF33">
    <property type="entry name" value="D-ALANYL-D-ALANINE CARBOXYPEPTIDASE DACB"/>
    <property type="match status" value="1"/>
</dbReference>
<protein>
    <submittedName>
        <fullName evidence="12">D-alanyl-D-alanine carboxypeptidase</fullName>
    </submittedName>
</protein>
<feature type="compositionally biased region" description="Basic and acidic residues" evidence="10">
    <location>
        <begin position="23"/>
        <end position="39"/>
    </location>
</feature>
<evidence type="ECO:0000256" key="6">
    <source>
        <dbReference type="ARBA" id="ARBA00023316"/>
    </source>
</evidence>
<evidence type="ECO:0000256" key="5">
    <source>
        <dbReference type="ARBA" id="ARBA00022984"/>
    </source>
</evidence>
<evidence type="ECO:0000256" key="7">
    <source>
        <dbReference type="PIRSR" id="PIRSR618044-1"/>
    </source>
</evidence>
<dbReference type="PRINTS" id="PR00725">
    <property type="entry name" value="DADACBPTASE1"/>
</dbReference>
<keyword evidence="4" id="KW-0133">Cell shape</keyword>
<keyword evidence="5" id="KW-0573">Peptidoglycan synthesis</keyword>
<dbReference type="GO" id="GO:0008360">
    <property type="term" value="P:regulation of cell shape"/>
    <property type="evidence" value="ECO:0007669"/>
    <property type="project" value="UniProtKB-KW"/>
</dbReference>
<keyword evidence="13" id="KW-1185">Reference proteome</keyword>
<dbReference type="OrthoDB" id="3530815at2"/>
<reference evidence="12 13" key="1">
    <citation type="submission" date="2018-01" db="EMBL/GenBank/DDBJ databases">
        <title>Draft genome Sequence of streptomyces globosus LZH-48.</title>
        <authorList>
            <person name="Ran K."/>
            <person name="Li Z."/>
            <person name="Wei S."/>
            <person name="Dong R."/>
        </authorList>
    </citation>
    <scope>NUCLEOTIDE SEQUENCE [LARGE SCALE GENOMIC DNA]</scope>
    <source>
        <strain evidence="12 13">LZH-48</strain>
        <plasmid evidence="12 13">unnamed2</plasmid>
    </source>
</reference>
<dbReference type="AlphaFoldDB" id="A0A344UBS2"/>
<keyword evidence="3" id="KW-0378">Hydrolase</keyword>
<keyword evidence="6" id="KW-0961">Cell wall biogenesis/degradation</keyword>
<dbReference type="GO" id="GO:0009002">
    <property type="term" value="F:serine-type D-Ala-D-Ala carboxypeptidase activity"/>
    <property type="evidence" value="ECO:0007669"/>
    <property type="project" value="InterPro"/>
</dbReference>
<dbReference type="GO" id="GO:0071555">
    <property type="term" value="P:cell wall organization"/>
    <property type="evidence" value="ECO:0007669"/>
    <property type="project" value="UniProtKB-KW"/>
</dbReference>
<keyword evidence="12" id="KW-0121">Carboxypeptidase</keyword>
<dbReference type="Pfam" id="PF00768">
    <property type="entry name" value="Peptidase_S11"/>
    <property type="match status" value="1"/>
</dbReference>
<feature type="compositionally biased region" description="Pro residues" evidence="10">
    <location>
        <begin position="93"/>
        <end position="119"/>
    </location>
</feature>
<feature type="region of interest" description="Disordered" evidence="10">
    <location>
        <begin position="1"/>
        <end position="155"/>
    </location>
</feature>
<dbReference type="GO" id="GO:0006508">
    <property type="term" value="P:proteolysis"/>
    <property type="evidence" value="ECO:0007669"/>
    <property type="project" value="InterPro"/>
</dbReference>
<feature type="active site" description="Proton acceptor" evidence="7">
    <location>
        <position position="250"/>
    </location>
</feature>
<dbReference type="Gene3D" id="3.40.710.10">
    <property type="entry name" value="DD-peptidase/beta-lactamase superfamily"/>
    <property type="match status" value="1"/>
</dbReference>
<keyword evidence="12" id="KW-0645">Protease</keyword>
<feature type="domain" description="Peptidase S11 D-alanyl-D-alanine carboxypeptidase A N-terminal" evidence="11">
    <location>
        <begin position="240"/>
        <end position="435"/>
    </location>
</feature>
<geneLocation type="plasmid" evidence="12 13">
    <name>unnamed2</name>
</geneLocation>
<dbReference type="InterPro" id="IPR001967">
    <property type="entry name" value="Peptidase_S11_N"/>
</dbReference>
<keyword evidence="2" id="KW-0732">Signal</keyword>
<evidence type="ECO:0000256" key="3">
    <source>
        <dbReference type="ARBA" id="ARBA00022801"/>
    </source>
</evidence>